<accession>A0A6A6JIC3</accession>
<proteinExistence type="predicted"/>
<dbReference type="EMBL" id="ML986494">
    <property type="protein sequence ID" value="KAF2276157.1"/>
    <property type="molecule type" value="Genomic_DNA"/>
</dbReference>
<protein>
    <submittedName>
        <fullName evidence="1">Uncharacterized protein</fullName>
    </submittedName>
</protein>
<name>A0A6A6JIC3_WESOR</name>
<dbReference type="AlphaFoldDB" id="A0A6A6JIC3"/>
<dbReference type="GeneID" id="54554102"/>
<dbReference type="OrthoDB" id="3763214at2759"/>
<reference evidence="1" key="1">
    <citation type="journal article" date="2020" name="Stud. Mycol.">
        <title>101 Dothideomycetes genomes: a test case for predicting lifestyles and emergence of pathogens.</title>
        <authorList>
            <person name="Haridas S."/>
            <person name="Albert R."/>
            <person name="Binder M."/>
            <person name="Bloem J."/>
            <person name="Labutti K."/>
            <person name="Salamov A."/>
            <person name="Andreopoulos B."/>
            <person name="Baker S."/>
            <person name="Barry K."/>
            <person name="Bills G."/>
            <person name="Bluhm B."/>
            <person name="Cannon C."/>
            <person name="Castanera R."/>
            <person name="Culley D."/>
            <person name="Daum C."/>
            <person name="Ezra D."/>
            <person name="Gonzalez J."/>
            <person name="Henrissat B."/>
            <person name="Kuo A."/>
            <person name="Liang C."/>
            <person name="Lipzen A."/>
            <person name="Lutzoni F."/>
            <person name="Magnuson J."/>
            <person name="Mondo S."/>
            <person name="Nolan M."/>
            <person name="Ohm R."/>
            <person name="Pangilinan J."/>
            <person name="Park H.-J."/>
            <person name="Ramirez L."/>
            <person name="Alfaro M."/>
            <person name="Sun H."/>
            <person name="Tritt A."/>
            <person name="Yoshinaga Y."/>
            <person name="Zwiers L.-H."/>
            <person name="Turgeon B."/>
            <person name="Goodwin S."/>
            <person name="Spatafora J."/>
            <person name="Crous P."/>
            <person name="Grigoriev I."/>
        </authorList>
    </citation>
    <scope>NUCLEOTIDE SEQUENCE</scope>
    <source>
        <strain evidence="1">CBS 379.55</strain>
    </source>
</reference>
<organism evidence="1 2">
    <name type="scientific">Westerdykella ornata</name>
    <dbReference type="NCBI Taxonomy" id="318751"/>
    <lineage>
        <taxon>Eukaryota</taxon>
        <taxon>Fungi</taxon>
        <taxon>Dikarya</taxon>
        <taxon>Ascomycota</taxon>
        <taxon>Pezizomycotina</taxon>
        <taxon>Dothideomycetes</taxon>
        <taxon>Pleosporomycetidae</taxon>
        <taxon>Pleosporales</taxon>
        <taxon>Sporormiaceae</taxon>
        <taxon>Westerdykella</taxon>
    </lineage>
</organism>
<sequence length="171" mass="19526">MEIKYDWTGALVPGPSKNWGLDVNPSWLKAIVPQDPGFLLLTGDMYYMALPSTDERLLLSEEYQYKLSGVRLQYGKDNMPHVNVRDLGGVGASEDDLVLLDDGKLGLREANSSRRLTDERVKRNVEVLQCRDRFCTEELAKLQGEKVALRVPRVSSDTPFPRFQYKMMWPC</sequence>
<evidence type="ECO:0000313" key="2">
    <source>
        <dbReference type="Proteomes" id="UP000800097"/>
    </source>
</evidence>
<evidence type="ECO:0000313" key="1">
    <source>
        <dbReference type="EMBL" id="KAF2276157.1"/>
    </source>
</evidence>
<dbReference type="RefSeq" id="XP_033653696.1">
    <property type="nucleotide sequence ID" value="XM_033800927.1"/>
</dbReference>
<dbReference type="Proteomes" id="UP000800097">
    <property type="component" value="Unassembled WGS sequence"/>
</dbReference>
<gene>
    <name evidence="1" type="ORF">EI97DRAFT_458647</name>
</gene>
<keyword evidence="2" id="KW-1185">Reference proteome</keyword>